<feature type="compositionally biased region" description="Low complexity" evidence="3">
    <location>
        <begin position="228"/>
        <end position="249"/>
    </location>
</feature>
<dbReference type="AlphaFoldDB" id="A0A5B7XWQ9"/>
<feature type="chain" id="PRO_5023118075" evidence="4">
    <location>
        <begin position="25"/>
        <end position="527"/>
    </location>
</feature>
<dbReference type="SUPFAM" id="SSF54060">
    <property type="entry name" value="His-Me finger endonucleases"/>
    <property type="match status" value="1"/>
</dbReference>
<organism evidence="5 6">
    <name type="scientific">Mycoplasma nasistruthionis</name>
    <dbReference type="NCBI Taxonomy" id="353852"/>
    <lineage>
        <taxon>Bacteria</taxon>
        <taxon>Bacillati</taxon>
        <taxon>Mycoplasmatota</taxon>
        <taxon>Mollicutes</taxon>
        <taxon>Mycoplasmataceae</taxon>
        <taxon>Mycoplasma</taxon>
    </lineage>
</organism>
<evidence type="ECO:0000256" key="1">
    <source>
        <dbReference type="ARBA" id="ARBA00022722"/>
    </source>
</evidence>
<dbReference type="Proteomes" id="UP000305457">
    <property type="component" value="Chromosome"/>
</dbReference>
<protein>
    <submittedName>
        <fullName evidence="5">Uncharacterized protein</fullName>
    </submittedName>
</protein>
<dbReference type="GO" id="GO:0004518">
    <property type="term" value="F:nuclease activity"/>
    <property type="evidence" value="ECO:0007669"/>
    <property type="project" value="UniProtKB-KW"/>
</dbReference>
<dbReference type="InterPro" id="IPR007346">
    <property type="entry name" value="Endonuclease-I"/>
</dbReference>
<gene>
    <name evidence="5" type="ORF">FG904_03115</name>
</gene>
<evidence type="ECO:0000256" key="4">
    <source>
        <dbReference type="SAM" id="SignalP"/>
    </source>
</evidence>
<dbReference type="GO" id="GO:0016787">
    <property type="term" value="F:hydrolase activity"/>
    <property type="evidence" value="ECO:0007669"/>
    <property type="project" value="UniProtKB-KW"/>
</dbReference>
<feature type="region of interest" description="Disordered" evidence="3">
    <location>
        <begin position="228"/>
        <end position="250"/>
    </location>
</feature>
<dbReference type="KEGG" id="mnh:FG904_03115"/>
<dbReference type="RefSeq" id="WP_139592454.1">
    <property type="nucleotide sequence ID" value="NZ_CP040825.1"/>
</dbReference>
<sequence length="527" mass="58157">MNKIFKKFKFLLPLATSFSLISIAASCDFDLIQNKENQPNNPQTPTPEKGQAENKQGQTDQGTGADSTGTATVTPSYQVNTSATIDNGNNIFEVIPNLTQQQIDSVKSYISRGSGTLYFLYNDSGKIATKRRDGVSFIQIAPSNLANDTDLRVANDQNPKFAHKTKGNIPDGNISYTYDPATTVLTLTYKVAIATTDETKPNYDNGFYYSEQSFTTQIPLTFLAPAANNNAESNSDSGNNDSGSQGQSGTVIPITLGNKRYVYETSDYYASANGLKGKALLDALLAIQKSKLSGVGTYDALKSFYKTSTAFKDKYYEKDNTLLDIYSENPNGSDPYKYANYIGGSANVEGLGTNREHLIPKSWFNQERPMHDDANHVWPTDIKVNAVRSNYPHGKVVATQSTSRNGGKLGTNAAGMTVFEPVDVFKGDIARTYLYFTVTYSDRNLRNGRSIFTNSFPYIQSDFLTLYRSWSNTDSVDQFDIDRNNATAQYQTVRNPFIDYPDLADCIFGDNPKAFVNKGILKSVETV</sequence>
<evidence type="ECO:0000313" key="5">
    <source>
        <dbReference type="EMBL" id="QCZ36974.1"/>
    </source>
</evidence>
<name>A0A5B7XWQ9_9MOLU</name>
<feature type="compositionally biased region" description="Low complexity" evidence="3">
    <location>
        <begin position="34"/>
        <end position="49"/>
    </location>
</feature>
<dbReference type="OrthoDB" id="9801679at2"/>
<dbReference type="PROSITE" id="PS51257">
    <property type="entry name" value="PROKAR_LIPOPROTEIN"/>
    <property type="match status" value="1"/>
</dbReference>
<dbReference type="PANTHER" id="PTHR33607">
    <property type="entry name" value="ENDONUCLEASE-1"/>
    <property type="match status" value="1"/>
</dbReference>
<accession>A0A5B7XWQ9</accession>
<feature type="region of interest" description="Disordered" evidence="3">
    <location>
        <begin position="34"/>
        <end position="74"/>
    </location>
</feature>
<evidence type="ECO:0000256" key="3">
    <source>
        <dbReference type="SAM" id="MobiDB-lite"/>
    </source>
</evidence>
<evidence type="ECO:0000313" key="6">
    <source>
        <dbReference type="Proteomes" id="UP000305457"/>
    </source>
</evidence>
<reference evidence="5 6" key="1">
    <citation type="submission" date="2019-06" db="EMBL/GenBank/DDBJ databases">
        <title>Mycoplasma sp. 2F1A isolated from ostrich.</title>
        <authorList>
            <person name="Spergser J."/>
        </authorList>
    </citation>
    <scope>NUCLEOTIDE SEQUENCE [LARGE SCALE GENOMIC DNA]</scope>
    <source>
        <strain evidence="5 6">2F1A</strain>
    </source>
</reference>
<keyword evidence="4" id="KW-0732">Signal</keyword>
<evidence type="ECO:0000256" key="2">
    <source>
        <dbReference type="ARBA" id="ARBA00022801"/>
    </source>
</evidence>
<feature type="compositionally biased region" description="Polar residues" evidence="3">
    <location>
        <begin position="53"/>
        <end position="74"/>
    </location>
</feature>
<feature type="signal peptide" evidence="4">
    <location>
        <begin position="1"/>
        <end position="24"/>
    </location>
</feature>
<keyword evidence="2" id="KW-0378">Hydrolase</keyword>
<dbReference type="PANTHER" id="PTHR33607:SF2">
    <property type="entry name" value="ENDONUCLEASE-1"/>
    <property type="match status" value="1"/>
</dbReference>
<proteinExistence type="predicted"/>
<keyword evidence="1" id="KW-0540">Nuclease</keyword>
<dbReference type="EMBL" id="CP040825">
    <property type="protein sequence ID" value="QCZ36974.1"/>
    <property type="molecule type" value="Genomic_DNA"/>
</dbReference>
<dbReference type="InterPro" id="IPR044925">
    <property type="entry name" value="His-Me_finger_sf"/>
</dbReference>
<dbReference type="Pfam" id="PF04231">
    <property type="entry name" value="Endonuclease_1"/>
    <property type="match status" value="1"/>
</dbReference>